<keyword evidence="3" id="KW-0808">Transferase</keyword>
<organism evidence="10 11">
    <name type="scientific">Rhodnius prolixus</name>
    <name type="common">Triatomid bug</name>
    <dbReference type="NCBI Taxonomy" id="13249"/>
    <lineage>
        <taxon>Eukaryota</taxon>
        <taxon>Metazoa</taxon>
        <taxon>Ecdysozoa</taxon>
        <taxon>Arthropoda</taxon>
        <taxon>Hexapoda</taxon>
        <taxon>Insecta</taxon>
        <taxon>Pterygota</taxon>
        <taxon>Neoptera</taxon>
        <taxon>Paraneoptera</taxon>
        <taxon>Hemiptera</taxon>
        <taxon>Heteroptera</taxon>
        <taxon>Panheteroptera</taxon>
        <taxon>Cimicomorpha</taxon>
        <taxon>Reduviidae</taxon>
        <taxon>Triatominae</taxon>
        <taxon>Rhodnius</taxon>
    </lineage>
</organism>
<dbReference type="RefSeq" id="XP_073977522.1">
    <property type="nucleotide sequence ID" value="XM_074121421.1"/>
</dbReference>
<dbReference type="EMBL" id="ACPB03006895">
    <property type="status" value="NOT_ANNOTATED_CDS"/>
    <property type="molecule type" value="Genomic_DNA"/>
</dbReference>
<dbReference type="Pfam" id="PF07779">
    <property type="entry name" value="Cas1_AcylT"/>
    <property type="match status" value="1"/>
</dbReference>
<feature type="transmembrane region" description="Helical" evidence="8">
    <location>
        <begin position="775"/>
        <end position="792"/>
    </location>
</feature>
<keyword evidence="4 8" id="KW-0812">Transmembrane</keyword>
<feature type="transmembrane region" description="Helical" evidence="8">
    <location>
        <begin position="336"/>
        <end position="354"/>
    </location>
</feature>
<comment type="similarity">
    <text evidence="2">Belongs to the PC-esterase family. CASD1 subfamily.</text>
</comment>
<dbReference type="AlphaFoldDB" id="A0A905R0H4"/>
<evidence type="ECO:0000256" key="4">
    <source>
        <dbReference type="ARBA" id="ARBA00022692"/>
    </source>
</evidence>
<feature type="transmembrane region" description="Helical" evidence="8">
    <location>
        <begin position="366"/>
        <end position="387"/>
    </location>
</feature>
<dbReference type="GeneID" id="141450714"/>
<evidence type="ECO:0000256" key="6">
    <source>
        <dbReference type="ARBA" id="ARBA00023136"/>
    </source>
</evidence>
<evidence type="ECO:0000259" key="9">
    <source>
        <dbReference type="Pfam" id="PF07779"/>
    </source>
</evidence>
<keyword evidence="11" id="KW-1185">Reference proteome</keyword>
<feature type="transmembrane region" description="Helical" evidence="8">
    <location>
        <begin position="521"/>
        <end position="542"/>
    </location>
</feature>
<dbReference type="GO" id="GO:0005794">
    <property type="term" value="C:Golgi apparatus"/>
    <property type="evidence" value="ECO:0007669"/>
    <property type="project" value="UniProtKB-ARBA"/>
</dbReference>
<evidence type="ECO:0000256" key="2">
    <source>
        <dbReference type="ARBA" id="ARBA00010666"/>
    </source>
</evidence>
<feature type="domain" description="Cas1p 10 TM acyl transferase" evidence="9">
    <location>
        <begin position="316"/>
        <end position="780"/>
    </location>
</feature>
<keyword evidence="5 8" id="KW-1133">Transmembrane helix</keyword>
<proteinExistence type="inferred from homology"/>
<feature type="transmembrane region" description="Helical" evidence="8">
    <location>
        <begin position="554"/>
        <end position="578"/>
    </location>
</feature>
<keyword evidence="6 8" id="KW-0472">Membrane</keyword>
<dbReference type="Proteomes" id="UP000015103">
    <property type="component" value="Unassembled WGS sequence"/>
</dbReference>
<dbReference type="PANTHER" id="PTHR13533">
    <property type="entry name" value="N-ACETYLNEURAMINATE 9-O-ACETYLTRANSFERASE"/>
    <property type="match status" value="1"/>
</dbReference>
<reference evidence="10" key="1">
    <citation type="submission" date="2022-10" db="UniProtKB">
        <authorList>
            <consortium name="EnsemblMetazoa"/>
        </authorList>
    </citation>
    <scope>IDENTIFICATION</scope>
</reference>
<feature type="transmembrane region" description="Helical" evidence="8">
    <location>
        <begin position="677"/>
        <end position="697"/>
    </location>
</feature>
<evidence type="ECO:0000256" key="8">
    <source>
        <dbReference type="SAM" id="Phobius"/>
    </source>
</evidence>
<sequence length="797" mass="91715">MSVDSDGANEFLLWEENRQEKSVDIVKQINAKNAKYVACGFVVGFILYHGIVHVRYGTDSCKWLLTGGKYKGDSEWQPYGCMMHEYSQLDTRRCIRYLAFFGKHNRFVFIGDTRILEIYTAFVDHLSGRQRSATGGDGHQTKLKPYTNHTFSDLQLRVAVDFIWSPYISDVMVNSFNMWKDQLEPPSLVVAGSGTWAIRRSNGSSKGLKEYTVNLTRIVRPIDTLAKKSRVLWMLLESVNEEKLPKSWSTVTNKAIDQYNWAAREVISHSNGQVWSSTRMLVSGLPEAREGTFHIPKKALKHHTQILANLHCNDHMAFNDGTCCSSPERTTILQNLTYSVLAVCCSLGLIIVIRRHKTKTKMEPPSSTYILLVSLAKLGLIMAYFFICDRTNFFMKENKYYSSVSFWLPLGYVFALGLFFTEDSRYTKVLHRDQTEEWKGWMQLVLLIYNMTGASANSYIRNHVQIIISAYFFQAGYAHFYYLWHRSDAGIVRFFQILFRLNFLPVMLCFCMNRPYQFYSFAPLISFWFLCVYLVLVAPPRITASSVETNPLHYLYLVLKMVGLFSVIIILFMSEVFFEKVFVTRPWKALFVTTDDDIHEWWVRWKLNRYSMCFGVVFGMAVVTAQKYNLVDDSNQSNLLSKRPAIALILVSLVGFTAGSAYAVLCPNSVDCDEVHSYTTFIPIVSYLVLRNVFGILRSRYSSMFAWFGRISLELCMCQYHIWLAADSHGVLVFVPGYPVLNVLITSFIFVCVAHELHKLTGILMPYAVPSDWRLVLRNFFIFLMILVPIGIHDGMF</sequence>
<protein>
    <submittedName>
        <fullName evidence="10">Cas1p 10 TM acyl transferase domain-containing protein</fullName>
    </submittedName>
</protein>
<comment type="subcellular location">
    <subcellularLocation>
        <location evidence="1">Membrane</location>
        <topology evidence="1">Multi-pass membrane protein</topology>
    </subcellularLocation>
</comment>
<accession>A0A905R0H4</accession>
<feature type="transmembrane region" description="Helical" evidence="8">
    <location>
        <begin position="607"/>
        <end position="625"/>
    </location>
</feature>
<feature type="transmembrane region" description="Helical" evidence="8">
    <location>
        <begin position="497"/>
        <end position="515"/>
    </location>
</feature>
<feature type="transmembrane region" description="Helical" evidence="8">
    <location>
        <begin position="441"/>
        <end position="460"/>
    </location>
</feature>
<evidence type="ECO:0000313" key="10">
    <source>
        <dbReference type="EnsemblMetazoa" id="RPRC017741-PA"/>
    </source>
</evidence>
<feature type="transmembrane region" description="Helical" evidence="8">
    <location>
        <begin position="399"/>
        <end position="420"/>
    </location>
</feature>
<feature type="transmembrane region" description="Helical" evidence="8">
    <location>
        <begin position="466"/>
        <end position="485"/>
    </location>
</feature>
<keyword evidence="7" id="KW-0325">Glycoprotein</keyword>
<evidence type="ECO:0000256" key="7">
    <source>
        <dbReference type="ARBA" id="ARBA00023180"/>
    </source>
</evidence>
<dbReference type="PANTHER" id="PTHR13533:SF1">
    <property type="entry name" value="N-ACETYLNEURAMINATE 9-O-ACETYLTRANSFERASE"/>
    <property type="match status" value="1"/>
</dbReference>
<name>A0A905R0H4_RHOPR</name>
<dbReference type="GO" id="GO:0005975">
    <property type="term" value="P:carbohydrate metabolic process"/>
    <property type="evidence" value="ECO:0007669"/>
    <property type="project" value="UniProtKB-ARBA"/>
</dbReference>
<feature type="transmembrane region" description="Helical" evidence="8">
    <location>
        <begin position="731"/>
        <end position="754"/>
    </location>
</feature>
<evidence type="ECO:0000256" key="1">
    <source>
        <dbReference type="ARBA" id="ARBA00004141"/>
    </source>
</evidence>
<dbReference type="InterPro" id="IPR012419">
    <property type="entry name" value="Cas1_AcylTrans_dom"/>
</dbReference>
<dbReference type="EnsemblMetazoa" id="RPRC017741-RA">
    <property type="protein sequence ID" value="RPRC017741-PA"/>
    <property type="gene ID" value="RPRC017741"/>
</dbReference>
<evidence type="ECO:0000256" key="3">
    <source>
        <dbReference type="ARBA" id="ARBA00022679"/>
    </source>
</evidence>
<feature type="transmembrane region" description="Helical" evidence="8">
    <location>
        <begin position="645"/>
        <end position="665"/>
    </location>
</feature>
<evidence type="ECO:0000256" key="5">
    <source>
        <dbReference type="ARBA" id="ARBA00022989"/>
    </source>
</evidence>
<dbReference type="GO" id="GO:0016020">
    <property type="term" value="C:membrane"/>
    <property type="evidence" value="ECO:0007669"/>
    <property type="project" value="UniProtKB-SubCell"/>
</dbReference>
<evidence type="ECO:0000313" key="11">
    <source>
        <dbReference type="Proteomes" id="UP000015103"/>
    </source>
</evidence>
<dbReference type="GO" id="GO:0016740">
    <property type="term" value="F:transferase activity"/>
    <property type="evidence" value="ECO:0007669"/>
    <property type="project" value="UniProtKB-KW"/>
</dbReference>